<evidence type="ECO:0000256" key="4">
    <source>
        <dbReference type="ARBA" id="ARBA00022989"/>
    </source>
</evidence>
<dbReference type="Proteomes" id="UP001141552">
    <property type="component" value="Unassembled WGS sequence"/>
</dbReference>
<evidence type="ECO:0000256" key="1">
    <source>
        <dbReference type="ARBA" id="ARBA00004141"/>
    </source>
</evidence>
<dbReference type="OrthoDB" id="8904098at2759"/>
<keyword evidence="3 6" id="KW-0812">Transmembrane</keyword>
<evidence type="ECO:0000256" key="3">
    <source>
        <dbReference type="ARBA" id="ARBA00022692"/>
    </source>
</evidence>
<feature type="transmembrane region" description="Helical" evidence="6">
    <location>
        <begin position="191"/>
        <end position="213"/>
    </location>
</feature>
<evidence type="ECO:0000313" key="7">
    <source>
        <dbReference type="EMBL" id="KAJ4829025.1"/>
    </source>
</evidence>
<dbReference type="GO" id="GO:0016020">
    <property type="term" value="C:membrane"/>
    <property type="evidence" value="ECO:0007669"/>
    <property type="project" value="UniProtKB-SubCell"/>
</dbReference>
<dbReference type="InterPro" id="IPR000109">
    <property type="entry name" value="POT_fam"/>
</dbReference>
<feature type="transmembrane region" description="Helical" evidence="6">
    <location>
        <begin position="77"/>
        <end position="94"/>
    </location>
</feature>
<dbReference type="Pfam" id="PF00854">
    <property type="entry name" value="PTR2"/>
    <property type="match status" value="1"/>
</dbReference>
<feature type="transmembrane region" description="Helical" evidence="6">
    <location>
        <begin position="549"/>
        <end position="571"/>
    </location>
</feature>
<comment type="similarity">
    <text evidence="2">Belongs to the major facilitator superfamily. Proton-dependent oligopeptide transporter (POT/PTR) (TC 2.A.17) family.</text>
</comment>
<keyword evidence="4 6" id="KW-1133">Transmembrane helix</keyword>
<dbReference type="InterPro" id="IPR036259">
    <property type="entry name" value="MFS_trans_sf"/>
</dbReference>
<evidence type="ECO:0000256" key="6">
    <source>
        <dbReference type="SAM" id="Phobius"/>
    </source>
</evidence>
<feature type="transmembrane region" description="Helical" evidence="6">
    <location>
        <begin position="385"/>
        <end position="404"/>
    </location>
</feature>
<feature type="transmembrane region" description="Helical" evidence="6">
    <location>
        <begin position="425"/>
        <end position="442"/>
    </location>
</feature>
<evidence type="ECO:0000256" key="2">
    <source>
        <dbReference type="ARBA" id="ARBA00005982"/>
    </source>
</evidence>
<sequence>MANCLEVCSKEVSEKSYPCEYLEEEAQELCTLDGTVDWHGRPAIKEKSGQWVAGIIILFLFLTRVLQQGNADAANSVSKWTGTVYIFSLVGAFLSDSYWGRYKTCAIFQAIFVVGLVILSLSSYLFLIRPKGCGNELTPCGTHSSMEVGLFYLSIYLIALGNGGYQPNIATFGADQFDEEDPKEGQSKVSFFSYFYLALNLGSLFSNTILGYFEDEGMWALGFWASAGSAFLALVLFLAGTSRYRHFKPTGNPLSRFCQVIIAATKKCRVELPPESEDLYDESVKGGAAGGGRKILHTDEFKFLDKAAFISERDIDDQKQGGRNPWRLCPVTQVEEVKCILRLLPIWLCTILYSVVFTQMASLFVEQGAAMKTTISNFNIPAASMSSFDILSVALFIFLYRRVFDPLVAKIRKTSSKGFTELQRMGIGLVIAVMAMVSAGIVECYRLKHAKADCIHCEGSSSLSIFWQVPQYALIGASEVFMYVGQLEFFNAQAPDGLKSFGSALCMTSISLGNYVSSLLVTMVMKISTEDHMPGWIPGNLNRGHLDRFYFLLAGLTTIDLVVYTVCARWYKCIKLEGKCEESKEEGNFRV</sequence>
<protein>
    <submittedName>
        <fullName evidence="7">Uncharacterized protein</fullName>
    </submittedName>
</protein>
<feature type="transmembrane region" description="Helical" evidence="6">
    <location>
        <begin position="48"/>
        <end position="65"/>
    </location>
</feature>
<gene>
    <name evidence="7" type="ORF">Tsubulata_047683</name>
</gene>
<dbReference type="PANTHER" id="PTHR11654">
    <property type="entry name" value="OLIGOPEPTIDE TRANSPORTER-RELATED"/>
    <property type="match status" value="1"/>
</dbReference>
<comment type="subcellular location">
    <subcellularLocation>
        <location evidence="1">Membrane</location>
        <topology evidence="1">Multi-pass membrane protein</topology>
    </subcellularLocation>
</comment>
<dbReference type="Gene3D" id="1.20.1250.20">
    <property type="entry name" value="MFS general substrate transporter like domains"/>
    <property type="match status" value="1"/>
</dbReference>
<dbReference type="AlphaFoldDB" id="A0A9Q0FE43"/>
<feature type="transmembrane region" description="Helical" evidence="6">
    <location>
        <begin position="106"/>
        <end position="127"/>
    </location>
</feature>
<reference evidence="7" key="1">
    <citation type="submission" date="2022-02" db="EMBL/GenBank/DDBJ databases">
        <authorList>
            <person name="Henning P.M."/>
            <person name="McCubbin A.G."/>
            <person name="Shore J.S."/>
        </authorList>
    </citation>
    <scope>NUCLEOTIDE SEQUENCE</scope>
    <source>
        <strain evidence="7">F60SS</strain>
        <tissue evidence="7">Leaves</tissue>
    </source>
</reference>
<organism evidence="7 8">
    <name type="scientific">Turnera subulata</name>
    <dbReference type="NCBI Taxonomy" id="218843"/>
    <lineage>
        <taxon>Eukaryota</taxon>
        <taxon>Viridiplantae</taxon>
        <taxon>Streptophyta</taxon>
        <taxon>Embryophyta</taxon>
        <taxon>Tracheophyta</taxon>
        <taxon>Spermatophyta</taxon>
        <taxon>Magnoliopsida</taxon>
        <taxon>eudicotyledons</taxon>
        <taxon>Gunneridae</taxon>
        <taxon>Pentapetalae</taxon>
        <taxon>rosids</taxon>
        <taxon>fabids</taxon>
        <taxon>Malpighiales</taxon>
        <taxon>Passifloraceae</taxon>
        <taxon>Turnera</taxon>
    </lineage>
</organism>
<dbReference type="GO" id="GO:0022857">
    <property type="term" value="F:transmembrane transporter activity"/>
    <property type="evidence" value="ECO:0007669"/>
    <property type="project" value="InterPro"/>
</dbReference>
<comment type="caution">
    <text evidence="7">The sequence shown here is derived from an EMBL/GenBank/DDBJ whole genome shotgun (WGS) entry which is preliminary data.</text>
</comment>
<proteinExistence type="inferred from homology"/>
<dbReference type="CDD" id="cd17419">
    <property type="entry name" value="MFS_NPF7"/>
    <property type="match status" value="1"/>
</dbReference>
<evidence type="ECO:0000313" key="8">
    <source>
        <dbReference type="Proteomes" id="UP001141552"/>
    </source>
</evidence>
<evidence type="ECO:0000256" key="5">
    <source>
        <dbReference type="ARBA" id="ARBA00023136"/>
    </source>
</evidence>
<dbReference type="EMBL" id="JAKUCV010006006">
    <property type="protein sequence ID" value="KAJ4829025.1"/>
    <property type="molecule type" value="Genomic_DNA"/>
</dbReference>
<name>A0A9Q0FE43_9ROSI</name>
<keyword evidence="5 6" id="KW-0472">Membrane</keyword>
<dbReference type="SUPFAM" id="SSF103473">
    <property type="entry name" value="MFS general substrate transporter"/>
    <property type="match status" value="1"/>
</dbReference>
<feature type="transmembrane region" description="Helical" evidence="6">
    <location>
        <begin position="219"/>
        <end position="239"/>
    </location>
</feature>
<reference evidence="7" key="2">
    <citation type="journal article" date="2023" name="Plants (Basel)">
        <title>Annotation of the Turnera subulata (Passifloraceae) Draft Genome Reveals the S-Locus Evolved after the Divergence of Turneroideae from Passifloroideae in a Stepwise Manner.</title>
        <authorList>
            <person name="Henning P.M."/>
            <person name="Roalson E.H."/>
            <person name="Mir W."/>
            <person name="McCubbin A.G."/>
            <person name="Shore J.S."/>
        </authorList>
    </citation>
    <scope>NUCLEOTIDE SEQUENCE</scope>
    <source>
        <strain evidence="7">F60SS</strain>
    </source>
</reference>
<accession>A0A9Q0FE43</accession>
<feature type="transmembrane region" description="Helical" evidence="6">
    <location>
        <begin position="343"/>
        <end position="365"/>
    </location>
</feature>
<keyword evidence="8" id="KW-1185">Reference proteome</keyword>